<reference evidence="1 2" key="1">
    <citation type="journal article" date="2007" name="PLoS ONE">
        <title>Analysis of the neurotoxin complex genes in Clostridium botulinum A1-A4 and B1 strains: BoNT/A3, /Ba4 and /B1 clusters are located within plasmids.</title>
        <authorList>
            <person name="Smith T.J."/>
            <person name="Hill K.K."/>
            <person name="Foley B.T."/>
            <person name="Detter J.C."/>
            <person name="Munk A.C."/>
            <person name="Bruce D.C."/>
            <person name="Doggett N.A."/>
            <person name="Smith L.A."/>
            <person name="Marks J.D."/>
            <person name="Xie G."/>
            <person name="Brettin T.S."/>
        </authorList>
    </citation>
    <scope>NUCLEOTIDE SEQUENCE [LARGE SCALE GENOMIC DNA]</scope>
    <source>
        <strain evidence="2">Okra / Type B1</strain>
    </source>
</reference>
<dbReference type="EMBL" id="CP000939">
    <property type="protein sequence ID" value="ACA46640.1"/>
    <property type="molecule type" value="Genomic_DNA"/>
</dbReference>
<dbReference type="Proteomes" id="UP000008541">
    <property type="component" value="Chromosome"/>
</dbReference>
<organism evidence="1 2">
    <name type="scientific">Clostridium botulinum (strain Okra / Type B1)</name>
    <dbReference type="NCBI Taxonomy" id="498213"/>
    <lineage>
        <taxon>Bacteria</taxon>
        <taxon>Bacillati</taxon>
        <taxon>Bacillota</taxon>
        <taxon>Clostridia</taxon>
        <taxon>Eubacteriales</taxon>
        <taxon>Clostridiaceae</taxon>
        <taxon>Clostridium</taxon>
    </lineage>
</organism>
<evidence type="ECO:0000313" key="1">
    <source>
        <dbReference type="EMBL" id="ACA46640.1"/>
    </source>
</evidence>
<protein>
    <submittedName>
        <fullName evidence="1">Uncharacterized protein</fullName>
    </submittedName>
</protein>
<evidence type="ECO:0000313" key="2">
    <source>
        <dbReference type="Proteomes" id="UP000008541"/>
    </source>
</evidence>
<proteinExistence type="predicted"/>
<gene>
    <name evidence="1" type="ordered locus">CLD_2038</name>
</gene>
<dbReference type="KEGG" id="cbb:CLD_2038"/>
<sequence length="250" mass="29480">MKLKNESEEVNMNNLENSIKDCITKEIEKGIIEKVIAEQLEKCIEKSISDMFGWNGEIKKVIENKVKSVMIPYLEDYDYSEYITKLDSVLIDVLKSSALDNKKILENFKELMTSEDIKEAIKLSDIFKQWTEYCKETIDKDNIDMDYEGGYITTRFEVEEVSNSWSSYKTYMVTFECEEDEELKFEFSIQAWKPTADSKYTSNYKNSCDLRSLRYLNDFEILMMRISEGYENIILDSEGDSEDTFIEYEE</sequence>
<dbReference type="AlphaFoldDB" id="B1IJ41"/>
<accession>B1IJ41</accession>
<name>B1IJ41_CLOBK</name>
<dbReference type="HOGENOM" id="CLU_1159497_0_0_9"/>